<proteinExistence type="predicted"/>
<reference evidence="1 3" key="2">
    <citation type="journal article" date="2014" name="BMC Genomics">
        <title>An improved genome release (version Mt4.0) for the model legume Medicago truncatula.</title>
        <authorList>
            <person name="Tang H."/>
            <person name="Krishnakumar V."/>
            <person name="Bidwell S."/>
            <person name="Rosen B."/>
            <person name="Chan A."/>
            <person name="Zhou S."/>
            <person name="Gentzbittel L."/>
            <person name="Childs K.L."/>
            <person name="Yandell M."/>
            <person name="Gundlach H."/>
            <person name="Mayer K.F."/>
            <person name="Schwartz D.C."/>
            <person name="Town C.D."/>
        </authorList>
    </citation>
    <scope>GENOME REANNOTATION</scope>
    <source>
        <strain evidence="2 3">cv. Jemalong A17</strain>
    </source>
</reference>
<gene>
    <name evidence="1" type="ordered locus">MTR_6g006800</name>
</gene>
<protein>
    <submittedName>
        <fullName evidence="1">DUF674 family protein</fullName>
    </submittedName>
</protein>
<sequence>MASQQQQKSTTIPLKILMDKQSNRVVFVEAAKIYVETLFSFLSLPLTNNDLVFHLRPLYLLFFYFIFL</sequence>
<organism evidence="1 3">
    <name type="scientific">Medicago truncatula</name>
    <name type="common">Barrel medic</name>
    <name type="synonym">Medicago tribuloides</name>
    <dbReference type="NCBI Taxonomy" id="3880"/>
    <lineage>
        <taxon>Eukaryota</taxon>
        <taxon>Viridiplantae</taxon>
        <taxon>Streptophyta</taxon>
        <taxon>Embryophyta</taxon>
        <taxon>Tracheophyta</taxon>
        <taxon>Spermatophyta</taxon>
        <taxon>Magnoliopsida</taxon>
        <taxon>eudicotyledons</taxon>
        <taxon>Gunneridae</taxon>
        <taxon>Pentapetalae</taxon>
        <taxon>rosids</taxon>
        <taxon>fabids</taxon>
        <taxon>Fabales</taxon>
        <taxon>Fabaceae</taxon>
        <taxon>Papilionoideae</taxon>
        <taxon>50 kb inversion clade</taxon>
        <taxon>NPAAA clade</taxon>
        <taxon>Hologalegina</taxon>
        <taxon>IRL clade</taxon>
        <taxon>Trifolieae</taxon>
        <taxon>Medicago</taxon>
    </lineage>
</organism>
<dbReference type="Proteomes" id="UP000002051">
    <property type="component" value="Chromosome 6"/>
</dbReference>
<accession>G7KI82</accession>
<dbReference type="InterPro" id="IPR007750">
    <property type="entry name" value="DUF674"/>
</dbReference>
<evidence type="ECO:0000313" key="1">
    <source>
        <dbReference type="EMBL" id="AES74483.1"/>
    </source>
</evidence>
<evidence type="ECO:0000313" key="2">
    <source>
        <dbReference type="EnsemblPlants" id="AES74483"/>
    </source>
</evidence>
<keyword evidence="3" id="KW-1185">Reference proteome</keyword>
<reference evidence="2" key="3">
    <citation type="submission" date="2015-04" db="UniProtKB">
        <authorList>
            <consortium name="EnsemblPlants"/>
        </authorList>
    </citation>
    <scope>IDENTIFICATION</scope>
    <source>
        <strain evidence="2">cv. Jemalong A17</strain>
    </source>
</reference>
<dbReference type="AlphaFoldDB" id="G7KI82"/>
<reference evidence="1 3" key="1">
    <citation type="journal article" date="2011" name="Nature">
        <title>The Medicago genome provides insight into the evolution of rhizobial symbioses.</title>
        <authorList>
            <person name="Young N.D."/>
            <person name="Debelle F."/>
            <person name="Oldroyd G.E."/>
            <person name="Geurts R."/>
            <person name="Cannon S.B."/>
            <person name="Udvardi M.K."/>
            <person name="Benedito V.A."/>
            <person name="Mayer K.F."/>
            <person name="Gouzy J."/>
            <person name="Schoof H."/>
            <person name="Van de Peer Y."/>
            <person name="Proost S."/>
            <person name="Cook D.R."/>
            <person name="Meyers B.C."/>
            <person name="Spannagl M."/>
            <person name="Cheung F."/>
            <person name="De Mita S."/>
            <person name="Krishnakumar V."/>
            <person name="Gundlach H."/>
            <person name="Zhou S."/>
            <person name="Mudge J."/>
            <person name="Bharti A.K."/>
            <person name="Murray J.D."/>
            <person name="Naoumkina M.A."/>
            <person name="Rosen B."/>
            <person name="Silverstein K.A."/>
            <person name="Tang H."/>
            <person name="Rombauts S."/>
            <person name="Zhao P.X."/>
            <person name="Zhou P."/>
            <person name="Barbe V."/>
            <person name="Bardou P."/>
            <person name="Bechner M."/>
            <person name="Bellec A."/>
            <person name="Berger A."/>
            <person name="Berges H."/>
            <person name="Bidwell S."/>
            <person name="Bisseling T."/>
            <person name="Choisne N."/>
            <person name="Couloux A."/>
            <person name="Denny R."/>
            <person name="Deshpande S."/>
            <person name="Dai X."/>
            <person name="Doyle J.J."/>
            <person name="Dudez A.M."/>
            <person name="Farmer A.D."/>
            <person name="Fouteau S."/>
            <person name="Franken C."/>
            <person name="Gibelin C."/>
            <person name="Gish J."/>
            <person name="Goldstein S."/>
            <person name="Gonzalez A.J."/>
            <person name="Green P.J."/>
            <person name="Hallab A."/>
            <person name="Hartog M."/>
            <person name="Hua A."/>
            <person name="Humphray S.J."/>
            <person name="Jeong D.H."/>
            <person name="Jing Y."/>
            <person name="Jocker A."/>
            <person name="Kenton S.M."/>
            <person name="Kim D.J."/>
            <person name="Klee K."/>
            <person name="Lai H."/>
            <person name="Lang C."/>
            <person name="Lin S."/>
            <person name="Macmil S.L."/>
            <person name="Magdelenat G."/>
            <person name="Matthews L."/>
            <person name="McCorrison J."/>
            <person name="Monaghan E.L."/>
            <person name="Mun J.H."/>
            <person name="Najar F.Z."/>
            <person name="Nicholson C."/>
            <person name="Noirot C."/>
            <person name="O'Bleness M."/>
            <person name="Paule C.R."/>
            <person name="Poulain J."/>
            <person name="Prion F."/>
            <person name="Qin B."/>
            <person name="Qu C."/>
            <person name="Retzel E.F."/>
            <person name="Riddle C."/>
            <person name="Sallet E."/>
            <person name="Samain S."/>
            <person name="Samson N."/>
            <person name="Sanders I."/>
            <person name="Saurat O."/>
            <person name="Scarpelli C."/>
            <person name="Schiex T."/>
            <person name="Segurens B."/>
            <person name="Severin A.J."/>
            <person name="Sherrier D.J."/>
            <person name="Shi R."/>
            <person name="Sims S."/>
            <person name="Singer S.R."/>
            <person name="Sinharoy S."/>
            <person name="Sterck L."/>
            <person name="Viollet A."/>
            <person name="Wang B.B."/>
            <person name="Wang K."/>
            <person name="Wang M."/>
            <person name="Wang X."/>
            <person name="Warfsmann J."/>
            <person name="Weissenbach J."/>
            <person name="White D.D."/>
            <person name="White J.D."/>
            <person name="Wiley G.B."/>
            <person name="Wincker P."/>
            <person name="Xing Y."/>
            <person name="Yang L."/>
            <person name="Yao Z."/>
            <person name="Ying F."/>
            <person name="Zhai J."/>
            <person name="Zhou L."/>
            <person name="Zuber A."/>
            <person name="Denarie J."/>
            <person name="Dixon R.A."/>
            <person name="May G.D."/>
            <person name="Schwartz D.C."/>
            <person name="Rogers J."/>
            <person name="Quetier F."/>
            <person name="Town C.D."/>
            <person name="Roe B.A."/>
        </authorList>
    </citation>
    <scope>NUCLEOTIDE SEQUENCE [LARGE SCALE GENOMIC DNA]</scope>
    <source>
        <strain evidence="1">A17</strain>
        <strain evidence="2 3">cv. Jemalong A17</strain>
    </source>
</reference>
<dbReference type="HOGENOM" id="CLU_2797813_0_0_1"/>
<evidence type="ECO:0000313" key="3">
    <source>
        <dbReference type="Proteomes" id="UP000002051"/>
    </source>
</evidence>
<dbReference type="EMBL" id="CM001222">
    <property type="protein sequence ID" value="AES74483.1"/>
    <property type="molecule type" value="Genomic_DNA"/>
</dbReference>
<dbReference type="PaxDb" id="3880-AES74483"/>
<dbReference type="Pfam" id="PF05056">
    <property type="entry name" value="DUF674"/>
    <property type="match status" value="1"/>
</dbReference>
<name>G7KI82_MEDTR</name>
<dbReference type="EnsemblPlants" id="AES74483">
    <property type="protein sequence ID" value="AES74483"/>
    <property type="gene ID" value="MTR_6g006800"/>
</dbReference>